<dbReference type="GO" id="GO:0005739">
    <property type="term" value="C:mitochondrion"/>
    <property type="evidence" value="ECO:0007669"/>
    <property type="project" value="GOC"/>
</dbReference>
<dbReference type="Gene3D" id="3.40.30.10">
    <property type="entry name" value="Glutaredoxin"/>
    <property type="match status" value="1"/>
</dbReference>
<dbReference type="InterPro" id="IPR036249">
    <property type="entry name" value="Thioredoxin-like_sf"/>
</dbReference>
<dbReference type="PANTHER" id="PTHR12151">
    <property type="entry name" value="ELECTRON TRANSPORT PROTIN SCO1/SENC FAMILY MEMBER"/>
    <property type="match status" value="1"/>
</dbReference>
<protein>
    <submittedName>
        <fullName evidence="4">Protein SCO1 homolog 2, mitochondrial isoform X1</fullName>
    </submittedName>
</protein>
<dbReference type="RefSeq" id="XP_010261272.1">
    <property type="nucleotide sequence ID" value="XM_010262970.2"/>
</dbReference>
<dbReference type="FunFam" id="3.40.30.10:FF:000013">
    <property type="entry name" value="Blast:Protein SCO1 homolog, mitochondrial"/>
    <property type="match status" value="1"/>
</dbReference>
<dbReference type="PANTHER" id="PTHR12151:SF1">
    <property type="entry name" value="PROTEIN SCO1 HOMOLOG 2, MITOCHONDRIAL"/>
    <property type="match status" value="1"/>
</dbReference>
<dbReference type="Proteomes" id="UP000189703">
    <property type="component" value="Unplaced"/>
</dbReference>
<dbReference type="InterPro" id="IPR003782">
    <property type="entry name" value="SCO1/SenC"/>
</dbReference>
<dbReference type="FunCoup" id="A0A1U8AGZ3">
    <property type="interactions" value="5"/>
</dbReference>
<dbReference type="Pfam" id="PF02630">
    <property type="entry name" value="SCO1-SenC"/>
    <property type="match status" value="1"/>
</dbReference>
<dbReference type="GeneID" id="104600128"/>
<dbReference type="eggNOG" id="KOG2792">
    <property type="taxonomic scope" value="Eukaryota"/>
</dbReference>
<accession>A0A1U8AGZ3</accession>
<gene>
    <name evidence="4" type="primary">LOC104600128</name>
</gene>
<proteinExistence type="inferred from homology"/>
<evidence type="ECO:0000256" key="2">
    <source>
        <dbReference type="SAM" id="MobiDB-lite"/>
    </source>
</evidence>
<dbReference type="CDD" id="cd02968">
    <property type="entry name" value="SCO"/>
    <property type="match status" value="1"/>
</dbReference>
<comment type="similarity">
    <text evidence="1">Belongs to the SCO1/2 family.</text>
</comment>
<dbReference type="OrthoDB" id="270009at2759"/>
<dbReference type="InParanoid" id="A0A1U8AGZ3"/>
<reference evidence="4" key="1">
    <citation type="submission" date="2025-08" db="UniProtKB">
        <authorList>
            <consortium name="RefSeq"/>
        </authorList>
    </citation>
    <scope>IDENTIFICATION</scope>
</reference>
<sequence>MPMSRLVRFSLENRSKVNLSLLRGLGSRRFQYRGYTGQPKSSTTRPDSQHLLPEKPSSSHSWSTYIVSNVPAMDEMLDSLQPTALLAIAGGAMLVHYNDERRAVLKGTEHKGNNIKGPTIGGPFSLIDMEHHLVTERNFRGNWVLLYFGYTSSPDVGPAEVQKMAEAVDILESKQNLKVMPVFVTIDPQRDCPSQLRAYLREFDQRIVGLTGPINAIRQMAQEYRVFFKKVEEEGSDYLVESSHNMYLLDPNMEILKCFGVEYDAEQLSEAILREVKKVI</sequence>
<dbReference type="OMA" id="PCRPRVF"/>
<evidence type="ECO:0000256" key="1">
    <source>
        <dbReference type="ARBA" id="ARBA00010996"/>
    </source>
</evidence>
<evidence type="ECO:0000313" key="3">
    <source>
        <dbReference type="Proteomes" id="UP000189703"/>
    </source>
</evidence>
<dbReference type="KEGG" id="nnu:104600128"/>
<keyword evidence="3" id="KW-1185">Reference proteome</keyword>
<dbReference type="SUPFAM" id="SSF52833">
    <property type="entry name" value="Thioredoxin-like"/>
    <property type="match status" value="1"/>
</dbReference>
<name>A0A1U8AGZ3_NELNU</name>
<organism evidence="3 4">
    <name type="scientific">Nelumbo nucifera</name>
    <name type="common">Sacred lotus</name>
    <dbReference type="NCBI Taxonomy" id="4432"/>
    <lineage>
        <taxon>Eukaryota</taxon>
        <taxon>Viridiplantae</taxon>
        <taxon>Streptophyta</taxon>
        <taxon>Embryophyta</taxon>
        <taxon>Tracheophyta</taxon>
        <taxon>Spermatophyta</taxon>
        <taxon>Magnoliopsida</taxon>
        <taxon>Proteales</taxon>
        <taxon>Nelumbonaceae</taxon>
        <taxon>Nelumbo</taxon>
    </lineage>
</organism>
<evidence type="ECO:0000313" key="4">
    <source>
        <dbReference type="RefSeq" id="XP_010261272.1"/>
    </source>
</evidence>
<feature type="region of interest" description="Disordered" evidence="2">
    <location>
        <begin position="32"/>
        <end position="61"/>
    </location>
</feature>
<dbReference type="STRING" id="4432.A0A1U8AGZ3"/>
<dbReference type="GO" id="GO:0033617">
    <property type="term" value="P:mitochondrial respiratory chain complex IV assembly"/>
    <property type="evidence" value="ECO:0000318"/>
    <property type="project" value="GO_Central"/>
</dbReference>
<dbReference type="AlphaFoldDB" id="A0A1U8AGZ3"/>